<name>A0A517RGQ7_9PLAN</name>
<dbReference type="InterPro" id="IPR016195">
    <property type="entry name" value="Pol/histidinol_Pase-like"/>
</dbReference>
<protein>
    <recommendedName>
        <fullName evidence="3">PHP domain protein</fullName>
    </recommendedName>
</protein>
<dbReference type="EMBL" id="CP036269">
    <property type="protein sequence ID" value="QDT43061.1"/>
    <property type="molecule type" value="Genomic_DNA"/>
</dbReference>
<dbReference type="NCBIfam" id="NF038032">
    <property type="entry name" value="CehA_McbA_metalo"/>
    <property type="match status" value="1"/>
</dbReference>
<organism evidence="1 2">
    <name type="scientific">Gimesia alba</name>
    <dbReference type="NCBI Taxonomy" id="2527973"/>
    <lineage>
        <taxon>Bacteria</taxon>
        <taxon>Pseudomonadati</taxon>
        <taxon>Planctomycetota</taxon>
        <taxon>Planctomycetia</taxon>
        <taxon>Planctomycetales</taxon>
        <taxon>Planctomycetaceae</taxon>
        <taxon>Gimesia</taxon>
    </lineage>
</organism>
<dbReference type="PANTHER" id="PTHR42924">
    <property type="entry name" value="EXONUCLEASE"/>
    <property type="match status" value="1"/>
</dbReference>
<dbReference type="GO" id="GO:0004534">
    <property type="term" value="F:5'-3' RNA exonuclease activity"/>
    <property type="evidence" value="ECO:0007669"/>
    <property type="project" value="TreeGrafter"/>
</dbReference>
<dbReference type="RefSeq" id="WP_145217314.1">
    <property type="nucleotide sequence ID" value="NZ_CP036269.1"/>
</dbReference>
<dbReference type="CDD" id="cd02795">
    <property type="entry name" value="CBM6-CBM35-CBM36_like"/>
    <property type="match status" value="1"/>
</dbReference>
<dbReference type="OrthoDB" id="223284at2"/>
<reference evidence="1 2" key="1">
    <citation type="submission" date="2019-02" db="EMBL/GenBank/DDBJ databases">
        <title>Deep-cultivation of Planctomycetes and their phenomic and genomic characterization uncovers novel biology.</title>
        <authorList>
            <person name="Wiegand S."/>
            <person name="Jogler M."/>
            <person name="Boedeker C."/>
            <person name="Pinto D."/>
            <person name="Vollmers J."/>
            <person name="Rivas-Marin E."/>
            <person name="Kohn T."/>
            <person name="Peeters S.H."/>
            <person name="Heuer A."/>
            <person name="Rast P."/>
            <person name="Oberbeckmann S."/>
            <person name="Bunk B."/>
            <person name="Jeske O."/>
            <person name="Meyerdierks A."/>
            <person name="Storesund J.E."/>
            <person name="Kallscheuer N."/>
            <person name="Luecker S."/>
            <person name="Lage O.M."/>
            <person name="Pohl T."/>
            <person name="Merkel B.J."/>
            <person name="Hornburger P."/>
            <person name="Mueller R.-W."/>
            <person name="Bruemmer F."/>
            <person name="Labrenz M."/>
            <person name="Spormann A.M."/>
            <person name="Op den Camp H."/>
            <person name="Overmann J."/>
            <person name="Amann R."/>
            <person name="Jetten M.S.M."/>
            <person name="Mascher T."/>
            <person name="Medema M.H."/>
            <person name="Devos D.P."/>
            <person name="Kaster A.-K."/>
            <person name="Ovreas L."/>
            <person name="Rohde M."/>
            <person name="Galperin M.Y."/>
            <person name="Jogler C."/>
        </authorList>
    </citation>
    <scope>NUCLEOTIDE SEQUENCE [LARGE SCALE GENOMIC DNA]</scope>
    <source>
        <strain evidence="1 2">Pan241w</strain>
    </source>
</reference>
<dbReference type="InterPro" id="IPR052018">
    <property type="entry name" value="PHP_domain"/>
</dbReference>
<keyword evidence="2" id="KW-1185">Reference proteome</keyword>
<evidence type="ECO:0000313" key="1">
    <source>
        <dbReference type="EMBL" id="QDT43061.1"/>
    </source>
</evidence>
<evidence type="ECO:0000313" key="2">
    <source>
        <dbReference type="Proteomes" id="UP000317171"/>
    </source>
</evidence>
<dbReference type="GO" id="GO:0035312">
    <property type="term" value="F:5'-3' DNA exonuclease activity"/>
    <property type="evidence" value="ECO:0007669"/>
    <property type="project" value="TreeGrafter"/>
</dbReference>
<gene>
    <name evidence="1" type="ORF">Pan241w_31580</name>
</gene>
<dbReference type="SUPFAM" id="SSF89550">
    <property type="entry name" value="PHP domain-like"/>
    <property type="match status" value="1"/>
</dbReference>
<dbReference type="AlphaFoldDB" id="A0A517RGQ7"/>
<dbReference type="Proteomes" id="UP000317171">
    <property type="component" value="Chromosome"/>
</dbReference>
<dbReference type="KEGG" id="gaz:Pan241w_31580"/>
<evidence type="ECO:0008006" key="3">
    <source>
        <dbReference type="Google" id="ProtNLM"/>
    </source>
</evidence>
<dbReference type="PANTHER" id="PTHR42924:SF3">
    <property type="entry name" value="POLYMERASE_HISTIDINOL PHOSPHATASE N-TERMINAL DOMAIN-CONTAINING PROTEIN"/>
    <property type="match status" value="1"/>
</dbReference>
<dbReference type="Gene3D" id="3.20.20.140">
    <property type="entry name" value="Metal-dependent hydrolases"/>
    <property type="match status" value="1"/>
</dbReference>
<sequence>MDLRHIGSLILLATCGICKLTNALEASEQTIVIDRKSNEFKGKVTYNKTFSAKANQTESTLLFEQNLQKQSSGGYWNVSINGKILGRLEAHTPQIGSDKNHDGFHRIGFALPSQVLKEGENRLTVTGRGQPAVLRNFVLEPHSLKQVLQLEAVTVKVTTPKGQPVPARITVVNQRGQLAKLYNARQPTTAVRPGILYTLGTGDSFELPPGKYTLYATRGMEWGVARQPIVVEKQKSQHHTLVISREVDTTGFIACDSHIHTLPGSGHGNATFEERMITIAGEGIEVAVATDHNHISDYTRYQKAAGTQTHFHSISGDEVTTRNGHFTAFPFDPEKAVPGGVKGRNPLFLKNDNWNELIADMRKKGAEVIILNHPYWPSILEGPFGRFRFNRSTGKRSEGPAFNFNGYEVVQPANETPDFFYALEDWMSLLNRGLKLTAVGATDSHTVNDPVGQARTYLKSHTDDITQINRKEVYRAFTEGRATAAAGIFANLTLNEQFGMGDLASAEALKNSSNNQSLKLTASLRVAAPSWVRPREAMIYVNGKKVAQKTIESTLNQPTDQTLEFSLELPPHDAYVVAFVLGDGITLPGWTTYGKATQAITNPIFLDRDGDGKYSAPRATAKRLITDFRNQHEKLTQALKKKLLKSEAIKSDSAVLLHAKELLQQESATTNE</sequence>
<proteinExistence type="predicted"/>
<accession>A0A517RGQ7</accession>